<evidence type="ECO:0000313" key="2">
    <source>
        <dbReference type="Proteomes" id="UP001081071"/>
    </source>
</evidence>
<evidence type="ECO:0000313" key="1">
    <source>
        <dbReference type="EMBL" id="MCZ4518037.1"/>
    </source>
</evidence>
<dbReference type="Proteomes" id="UP001081071">
    <property type="component" value="Unassembled WGS sequence"/>
</dbReference>
<gene>
    <name evidence="1" type="ORF">O4220_05860</name>
</gene>
<dbReference type="RefSeq" id="WP_269602724.1">
    <property type="nucleotide sequence ID" value="NZ_JAPWIJ010000002.1"/>
</dbReference>
<protein>
    <submittedName>
        <fullName evidence="1">Uncharacterized protein</fullName>
    </submittedName>
</protein>
<sequence length="73" mass="8204">MSPNFQAVLRHIGDEIHLAIRPGLTDDRLYEIYDIAVRLVEAGLRGSIHRRDGLDGSSLFLIDPTHHAGMDRL</sequence>
<dbReference type="EMBL" id="JAPWIJ010000002">
    <property type="protein sequence ID" value="MCZ4518037.1"/>
    <property type="molecule type" value="Genomic_DNA"/>
</dbReference>
<name>A0ABT4MAQ3_9NOCA</name>
<proteinExistence type="predicted"/>
<comment type="caution">
    <text evidence="1">The sequence shown here is derived from an EMBL/GenBank/DDBJ whole genome shotgun (WGS) entry which is preliminary data.</text>
</comment>
<organism evidence="1 2">
    <name type="scientific">Rhodococcus ruber</name>
    <dbReference type="NCBI Taxonomy" id="1830"/>
    <lineage>
        <taxon>Bacteria</taxon>
        <taxon>Bacillati</taxon>
        <taxon>Actinomycetota</taxon>
        <taxon>Actinomycetes</taxon>
        <taxon>Mycobacteriales</taxon>
        <taxon>Nocardiaceae</taxon>
        <taxon>Rhodococcus</taxon>
    </lineage>
</organism>
<accession>A0ABT4MAQ3</accession>
<reference evidence="1" key="1">
    <citation type="submission" date="2022-12" db="EMBL/GenBank/DDBJ databases">
        <authorList>
            <person name="Krivoruchko A.V."/>
            <person name="Elkin A."/>
        </authorList>
    </citation>
    <scope>NUCLEOTIDE SEQUENCE</scope>
    <source>
        <strain evidence="1">IEGM 1391</strain>
    </source>
</reference>
<keyword evidence="2" id="KW-1185">Reference proteome</keyword>